<keyword evidence="2" id="KW-1185">Reference proteome</keyword>
<name>W7TKT5_9STRA</name>
<gene>
    <name evidence="1" type="ORF">Naga_100001g76</name>
</gene>
<dbReference type="Proteomes" id="UP000019335">
    <property type="component" value="Chromosome 8"/>
</dbReference>
<sequence length="164" mass="17919">MHFIEGRALPPQVEPKEGCFLPFPLRNGPMEARVASCLAHDTIHLHGGTCRPSVLLCVSSKIGWVSATEFLFGILAVVRIPVPQIRASYSFPFPISFLKLHQSGQPNIRAAKLSLFLRPLNSEPSLPISIKCCARRDATLTGFSCVSDRNYPRVSTSCLSPTGT</sequence>
<organism evidence="1 2">
    <name type="scientific">Nannochloropsis gaditana</name>
    <dbReference type="NCBI Taxonomy" id="72520"/>
    <lineage>
        <taxon>Eukaryota</taxon>
        <taxon>Sar</taxon>
        <taxon>Stramenopiles</taxon>
        <taxon>Ochrophyta</taxon>
        <taxon>Eustigmatophyceae</taxon>
        <taxon>Eustigmatales</taxon>
        <taxon>Monodopsidaceae</taxon>
        <taxon>Nannochloropsis</taxon>
    </lineage>
</organism>
<dbReference type="AlphaFoldDB" id="W7TKT5"/>
<reference evidence="1 2" key="1">
    <citation type="journal article" date="2014" name="Mol. Plant">
        <title>Chromosome Scale Genome Assembly and Transcriptome Profiling of Nannochloropsis gaditana in Nitrogen Depletion.</title>
        <authorList>
            <person name="Corteggiani Carpinelli E."/>
            <person name="Telatin A."/>
            <person name="Vitulo N."/>
            <person name="Forcato C."/>
            <person name="D'Angelo M."/>
            <person name="Schiavon R."/>
            <person name="Vezzi A."/>
            <person name="Giacometti G.M."/>
            <person name="Morosinotto T."/>
            <person name="Valle G."/>
        </authorList>
    </citation>
    <scope>NUCLEOTIDE SEQUENCE [LARGE SCALE GENOMIC DNA]</scope>
    <source>
        <strain evidence="1 2">B-31</strain>
    </source>
</reference>
<protein>
    <submittedName>
        <fullName evidence="1">Uncharacterized protein</fullName>
    </submittedName>
</protein>
<accession>W7TKT5</accession>
<comment type="caution">
    <text evidence="1">The sequence shown here is derived from an EMBL/GenBank/DDBJ whole genome shotgun (WGS) entry which is preliminary data.</text>
</comment>
<proteinExistence type="predicted"/>
<evidence type="ECO:0000313" key="2">
    <source>
        <dbReference type="Proteomes" id="UP000019335"/>
    </source>
</evidence>
<dbReference type="EMBL" id="AZIL01000609">
    <property type="protein sequence ID" value="EWM26687.1"/>
    <property type="molecule type" value="Genomic_DNA"/>
</dbReference>
<evidence type="ECO:0000313" key="1">
    <source>
        <dbReference type="EMBL" id="EWM26687.1"/>
    </source>
</evidence>